<feature type="region of interest" description="Disordered" evidence="1">
    <location>
        <begin position="1"/>
        <end position="90"/>
    </location>
</feature>
<dbReference type="KEGG" id="pbl:PAAG_11765"/>
<organism evidence="2 3">
    <name type="scientific">Paracoccidioides lutzii (strain ATCC MYA-826 / Pb01)</name>
    <name type="common">Paracoccidioides brasiliensis</name>
    <dbReference type="NCBI Taxonomy" id="502779"/>
    <lineage>
        <taxon>Eukaryota</taxon>
        <taxon>Fungi</taxon>
        <taxon>Dikarya</taxon>
        <taxon>Ascomycota</taxon>
        <taxon>Pezizomycotina</taxon>
        <taxon>Eurotiomycetes</taxon>
        <taxon>Eurotiomycetidae</taxon>
        <taxon>Onygenales</taxon>
        <taxon>Ajellomycetaceae</taxon>
        <taxon>Paracoccidioides</taxon>
    </lineage>
</organism>
<evidence type="ECO:0000313" key="3">
    <source>
        <dbReference type="Proteomes" id="UP000002059"/>
    </source>
</evidence>
<evidence type="ECO:0000256" key="1">
    <source>
        <dbReference type="SAM" id="MobiDB-lite"/>
    </source>
</evidence>
<protein>
    <submittedName>
        <fullName evidence="2">Uncharacterized protein</fullName>
    </submittedName>
</protein>
<keyword evidence="3" id="KW-1185">Reference proteome</keyword>
<dbReference type="RefSeq" id="XP_015703044.1">
    <property type="nucleotide sequence ID" value="XM_015847353.1"/>
</dbReference>
<dbReference type="AlphaFoldDB" id="A0A0A2V202"/>
<dbReference type="HOGENOM" id="CLU_2264538_0_0_1"/>
<dbReference type="EMBL" id="KN294000">
    <property type="protein sequence ID" value="KGQ01528.1"/>
    <property type="molecule type" value="Genomic_DNA"/>
</dbReference>
<name>A0A0A2V202_PARBA</name>
<evidence type="ECO:0000313" key="2">
    <source>
        <dbReference type="EMBL" id="KGQ01528.1"/>
    </source>
</evidence>
<sequence length="103" mass="10619">MRGLVYKRGDVVSKPRVQSAGGSKGPTSDGPIVVDGSTEIGHEPTSESAGGQISPPMLPARETPTDQGDGLDGMADYGGVSLTPGEIPGQLPTSFNYRSVFSR</sequence>
<proteinExistence type="predicted"/>
<gene>
    <name evidence="2" type="ORF">PAAG_11765</name>
</gene>
<dbReference type="GeneID" id="26970652"/>
<dbReference type="VEuPathDB" id="FungiDB:PAAG_11765"/>
<accession>A0A0A2V202</accession>
<dbReference type="OrthoDB" id="10478320at2759"/>
<reference evidence="2 3" key="1">
    <citation type="journal article" date="2011" name="PLoS Genet.">
        <title>Comparative genomic analysis of human fungal pathogens causing paracoccidioidomycosis.</title>
        <authorList>
            <person name="Desjardins C.A."/>
            <person name="Champion M.D."/>
            <person name="Holder J.W."/>
            <person name="Muszewska A."/>
            <person name="Goldberg J."/>
            <person name="Bailao A.M."/>
            <person name="Brigido M.M."/>
            <person name="Ferreira M.E."/>
            <person name="Garcia A.M."/>
            <person name="Grynberg M."/>
            <person name="Gujja S."/>
            <person name="Heiman D.I."/>
            <person name="Henn M.R."/>
            <person name="Kodira C.D."/>
            <person name="Leon-Narvaez H."/>
            <person name="Longo L.V."/>
            <person name="Ma L.J."/>
            <person name="Malavazi I."/>
            <person name="Matsuo A.L."/>
            <person name="Morais F.V."/>
            <person name="Pereira M."/>
            <person name="Rodriguez-Brito S."/>
            <person name="Sakthikumar S."/>
            <person name="Salem-Izacc S.M."/>
            <person name="Sykes S.M."/>
            <person name="Teixeira M.M."/>
            <person name="Vallejo M.C."/>
            <person name="Walter M.E."/>
            <person name="Yandava C."/>
            <person name="Young S."/>
            <person name="Zeng Q."/>
            <person name="Zucker J."/>
            <person name="Felipe M.S."/>
            <person name="Goldman G.H."/>
            <person name="Haas B.J."/>
            <person name="McEwen J.G."/>
            <person name="Nino-Vega G."/>
            <person name="Puccia R."/>
            <person name="San-Blas G."/>
            <person name="Soares C.M."/>
            <person name="Birren B.W."/>
            <person name="Cuomo C.A."/>
        </authorList>
    </citation>
    <scope>NUCLEOTIDE SEQUENCE [LARGE SCALE GENOMIC DNA]</scope>
    <source>
        <strain evidence="3">ATCC MYA-826 / Pb01</strain>
    </source>
</reference>
<dbReference type="Proteomes" id="UP000002059">
    <property type="component" value="Partially assembled WGS sequence"/>
</dbReference>